<evidence type="ECO:0000313" key="4">
    <source>
        <dbReference type="EMBL" id="QDT59558.1"/>
    </source>
</evidence>
<feature type="coiled-coil region" evidence="1">
    <location>
        <begin position="557"/>
        <end position="592"/>
    </location>
</feature>
<feature type="region of interest" description="Disordered" evidence="2">
    <location>
        <begin position="620"/>
        <end position="647"/>
    </location>
</feature>
<organism evidence="4 5">
    <name type="scientific">Stieleria bergensis</name>
    <dbReference type="NCBI Taxonomy" id="2528025"/>
    <lineage>
        <taxon>Bacteria</taxon>
        <taxon>Pseudomonadati</taxon>
        <taxon>Planctomycetota</taxon>
        <taxon>Planctomycetia</taxon>
        <taxon>Pirellulales</taxon>
        <taxon>Pirellulaceae</taxon>
        <taxon>Stieleria</taxon>
    </lineage>
</organism>
<dbReference type="AlphaFoldDB" id="A0A517STV0"/>
<feature type="compositionally biased region" description="Basic and acidic residues" evidence="2">
    <location>
        <begin position="455"/>
        <end position="467"/>
    </location>
</feature>
<reference evidence="4 5" key="1">
    <citation type="submission" date="2019-02" db="EMBL/GenBank/DDBJ databases">
        <title>Deep-cultivation of Planctomycetes and their phenomic and genomic characterization uncovers novel biology.</title>
        <authorList>
            <person name="Wiegand S."/>
            <person name="Jogler M."/>
            <person name="Boedeker C."/>
            <person name="Pinto D."/>
            <person name="Vollmers J."/>
            <person name="Rivas-Marin E."/>
            <person name="Kohn T."/>
            <person name="Peeters S.H."/>
            <person name="Heuer A."/>
            <person name="Rast P."/>
            <person name="Oberbeckmann S."/>
            <person name="Bunk B."/>
            <person name="Jeske O."/>
            <person name="Meyerdierks A."/>
            <person name="Storesund J.E."/>
            <person name="Kallscheuer N."/>
            <person name="Luecker S."/>
            <person name="Lage O.M."/>
            <person name="Pohl T."/>
            <person name="Merkel B.J."/>
            <person name="Hornburger P."/>
            <person name="Mueller R.-W."/>
            <person name="Bruemmer F."/>
            <person name="Labrenz M."/>
            <person name="Spormann A.M."/>
            <person name="Op den Camp H."/>
            <person name="Overmann J."/>
            <person name="Amann R."/>
            <person name="Jetten M.S.M."/>
            <person name="Mascher T."/>
            <person name="Medema M.H."/>
            <person name="Devos D.P."/>
            <person name="Kaster A.-K."/>
            <person name="Ovreas L."/>
            <person name="Rohde M."/>
            <person name="Galperin M.Y."/>
            <person name="Jogler C."/>
        </authorList>
    </citation>
    <scope>NUCLEOTIDE SEQUENCE [LARGE SCALE GENOMIC DNA]</scope>
    <source>
        <strain evidence="4 5">SV_7m_r</strain>
    </source>
</reference>
<feature type="compositionally biased region" description="Gly residues" evidence="2">
    <location>
        <begin position="635"/>
        <end position="647"/>
    </location>
</feature>
<name>A0A517STV0_9BACT</name>
<protein>
    <recommendedName>
        <fullName evidence="3">DUF4340 domain-containing protein</fullName>
    </recommendedName>
</protein>
<feature type="compositionally biased region" description="Basic and acidic residues" evidence="2">
    <location>
        <begin position="480"/>
        <end position="493"/>
    </location>
</feature>
<proteinExistence type="predicted"/>
<dbReference type="Pfam" id="PF14238">
    <property type="entry name" value="DUF4340"/>
    <property type="match status" value="1"/>
</dbReference>
<evidence type="ECO:0000313" key="5">
    <source>
        <dbReference type="Proteomes" id="UP000315003"/>
    </source>
</evidence>
<feature type="domain" description="DUF4340" evidence="3">
    <location>
        <begin position="86"/>
        <end position="303"/>
    </location>
</feature>
<feature type="compositionally biased region" description="Low complexity" evidence="2">
    <location>
        <begin position="494"/>
        <end position="506"/>
    </location>
</feature>
<keyword evidence="5" id="KW-1185">Reference proteome</keyword>
<accession>A0A517STV0</accession>
<dbReference type="InterPro" id="IPR025641">
    <property type="entry name" value="DUF4340"/>
</dbReference>
<dbReference type="EMBL" id="CP036272">
    <property type="protein sequence ID" value="QDT59558.1"/>
    <property type="molecule type" value="Genomic_DNA"/>
</dbReference>
<sequence length="647" mass="69607">MSVNDTTKTGIFLAAGLLMATASFLIVRPSTTDVEQDGLEALRNQPLFKDFTDPLAATELKIVSFDADTGKPVTFEVRKNPSSKVWTIPSRADYPADAVNQMKTAANGLIDLTVLDIPTDNAGDHKEMGVIDPTEDSVKTADSSVGKLVTFKDEKRDTIASLIIGKPVKDQPGQLYVRKPGQSPVYVVALDEATITSNFQAWIEADLLQLSSIDVQQIRSDNYSFSVTVNGNRYAKNQTAVLEKDGADWKLLSLKRYDPANPNQPPTQPKFDPEKVNATTITELVDALDDLKFVDVKRKPEGLSADLKADSDLANNKEAQASLFTRGFFPTKNADGEFKIVSANGELSASTVDGVKYTLYFGNISGLTTQPEEGDEAAASEAAQEGVNRYLMVTTSVDDSFFPAPALQPIPQTLEEWEKAQAAAAAAAAGPSLPPGMIIESQEAEGTEVPATEKPATEKPATEKPAEENTSESKPQPPAADDKDKPADPKVDADQPAAEGEAPATESAEETAADADNKSDAAAVETSGSGQETVVGQAFQEDEAPVELTDEEKAEKLAVIQEQIQKANARLLEERKDRMATAQLKSQQLNQRFADWYYEIPESTYSKLRLTRDNLFEGANAVQPPLGPVRPGFQPPGGFGPLPGLGN</sequence>
<dbReference type="OrthoDB" id="241105at2"/>
<evidence type="ECO:0000256" key="2">
    <source>
        <dbReference type="SAM" id="MobiDB-lite"/>
    </source>
</evidence>
<feature type="compositionally biased region" description="Acidic residues" evidence="2">
    <location>
        <begin position="540"/>
        <end position="550"/>
    </location>
</feature>
<evidence type="ECO:0000256" key="1">
    <source>
        <dbReference type="SAM" id="Coils"/>
    </source>
</evidence>
<feature type="region of interest" description="Disordered" evidence="2">
    <location>
        <begin position="444"/>
        <end position="550"/>
    </location>
</feature>
<keyword evidence="1" id="KW-0175">Coiled coil</keyword>
<evidence type="ECO:0000259" key="3">
    <source>
        <dbReference type="Pfam" id="PF14238"/>
    </source>
</evidence>
<dbReference type="Proteomes" id="UP000315003">
    <property type="component" value="Chromosome"/>
</dbReference>
<dbReference type="RefSeq" id="WP_145271518.1">
    <property type="nucleotide sequence ID" value="NZ_CP036272.1"/>
</dbReference>
<gene>
    <name evidence="4" type="ORF">SV7mr_20660</name>
</gene>